<reference evidence="2" key="1">
    <citation type="submission" date="2018-07" db="EMBL/GenBank/DDBJ databases">
        <authorList>
            <person name="Quirk P.G."/>
            <person name="Krulwich T.A."/>
        </authorList>
    </citation>
    <scope>NUCLEOTIDE SEQUENCE</scope>
    <source>
        <strain evidence="2">Anand</strain>
    </source>
</reference>
<accession>A0A3B0NAD5</accession>
<gene>
    <name evidence="1" type="ORF">TAT_000141700</name>
    <name evidence="2" type="ORF">TAV_000141700</name>
</gene>
<proteinExistence type="predicted"/>
<name>A0A3B0NAD5_THEAN</name>
<dbReference type="VEuPathDB" id="PiroplasmaDB:TA14915"/>
<sequence>MRLNVFNSKLKSISVFKNLLKLNSKNNNYVKNNYTFKFKKGYMYNKYFGKNPEQTQAYINEKVKNLIGSDVKMLDSCKTLLNFNLNYKFVQLIEANIHFYTNNNNLYYLLKYLLIYQTTPDPGNIVDNYETIMTVIDKICYNFDEIDNKFEILGLLCDFEIVHGDFTHLVHNFIVDPANIKVLENNVYNVLRYFNLCNKVSCNDYTDTIINTLIANGSQRNYKIRELLVIFKSLLDYGYFSNLSCGDYFNFVLSSIGSRFNSRDSLRFVKFFEILAPYSYYPYLNCLDFLDNEKILQEFSNNIHLIDTRNLINICSIYLSYLKNHETLSKFINLSLVQIFNHYNGVIHNLSLFQIVDRENSLPGSSIRCVYEPTTQSSVDLDVECLSGDELLKLTRRMCKFFYNCNELLDHLSYPNLLEISIFLSNYESTVHFLSTPYDKLSDSYTLFGKHKPVKNKDRILLLDDMVGNYVLMRNKENGVGPNNVNGMSKLHAEVKNVLSGLNIHNLTNEVTIGPYKTDILIC</sequence>
<dbReference type="AlphaFoldDB" id="A0A3B0NAD5"/>
<dbReference type="EMBL" id="UIVS01000002">
    <property type="protein sequence ID" value="SVP91228.1"/>
    <property type="molecule type" value="Genomic_DNA"/>
</dbReference>
<organism evidence="2">
    <name type="scientific">Theileria annulata</name>
    <dbReference type="NCBI Taxonomy" id="5874"/>
    <lineage>
        <taxon>Eukaryota</taxon>
        <taxon>Sar</taxon>
        <taxon>Alveolata</taxon>
        <taxon>Apicomplexa</taxon>
        <taxon>Aconoidasida</taxon>
        <taxon>Piroplasmida</taxon>
        <taxon>Theileriidae</taxon>
        <taxon>Theileria</taxon>
    </lineage>
</organism>
<evidence type="ECO:0000313" key="1">
    <source>
        <dbReference type="EMBL" id="SVP90706.1"/>
    </source>
</evidence>
<evidence type="ECO:0000313" key="2">
    <source>
        <dbReference type="EMBL" id="SVP91228.1"/>
    </source>
</evidence>
<protein>
    <submittedName>
        <fullName evidence="2">Uncharacterized protein</fullName>
    </submittedName>
</protein>
<dbReference type="EMBL" id="UIVT01000002">
    <property type="protein sequence ID" value="SVP90706.1"/>
    <property type="molecule type" value="Genomic_DNA"/>
</dbReference>